<accession>A0A915CBM1</accession>
<dbReference type="Proteomes" id="UP000887569">
    <property type="component" value="Unplaced"/>
</dbReference>
<proteinExistence type="predicted"/>
<sequence length="44" mass="5009">MREMVVDVGSARFTSQKRMYNTFCCHSFMQTTNSGLLSVGERCV</sequence>
<evidence type="ECO:0000313" key="2">
    <source>
        <dbReference type="WBParaSite" id="PgR114_g020_t07"/>
    </source>
</evidence>
<protein>
    <submittedName>
        <fullName evidence="2">Secreted protein</fullName>
    </submittedName>
</protein>
<keyword evidence="1" id="KW-1185">Reference proteome</keyword>
<dbReference type="WBParaSite" id="PgR114_g020_t07">
    <property type="protein sequence ID" value="PgR114_g020_t07"/>
    <property type="gene ID" value="PgR114_g020"/>
</dbReference>
<organism evidence="1 2">
    <name type="scientific">Parascaris univalens</name>
    <name type="common">Nematode worm</name>
    <dbReference type="NCBI Taxonomy" id="6257"/>
    <lineage>
        <taxon>Eukaryota</taxon>
        <taxon>Metazoa</taxon>
        <taxon>Ecdysozoa</taxon>
        <taxon>Nematoda</taxon>
        <taxon>Chromadorea</taxon>
        <taxon>Rhabditida</taxon>
        <taxon>Spirurina</taxon>
        <taxon>Ascaridomorpha</taxon>
        <taxon>Ascaridoidea</taxon>
        <taxon>Ascarididae</taxon>
        <taxon>Parascaris</taxon>
    </lineage>
</organism>
<dbReference type="AlphaFoldDB" id="A0A915CBM1"/>
<reference evidence="2" key="1">
    <citation type="submission" date="2022-11" db="UniProtKB">
        <authorList>
            <consortium name="WormBaseParasite"/>
        </authorList>
    </citation>
    <scope>IDENTIFICATION</scope>
</reference>
<evidence type="ECO:0000313" key="1">
    <source>
        <dbReference type="Proteomes" id="UP000887569"/>
    </source>
</evidence>
<name>A0A915CBM1_PARUN</name>